<evidence type="ECO:0000256" key="2">
    <source>
        <dbReference type="ARBA" id="ARBA00004760"/>
    </source>
</evidence>
<feature type="domain" description="Ketoreductase" evidence="10">
    <location>
        <begin position="8"/>
        <end position="188"/>
    </location>
</feature>
<evidence type="ECO:0000256" key="7">
    <source>
        <dbReference type="ARBA" id="ARBA00023002"/>
    </source>
</evidence>
<dbReference type="RefSeq" id="WP_069692612.1">
    <property type="nucleotide sequence ID" value="NZ_CP017147.1"/>
</dbReference>
<keyword evidence="12" id="KW-1185">Reference proteome</keyword>
<keyword evidence="5" id="KW-0521">NADP</keyword>
<dbReference type="GO" id="GO:0016020">
    <property type="term" value="C:membrane"/>
    <property type="evidence" value="ECO:0007669"/>
    <property type="project" value="GOC"/>
</dbReference>
<dbReference type="PANTHER" id="PTHR43550:SF3">
    <property type="entry name" value="3-KETODIHYDROSPHINGOSINE REDUCTASE"/>
    <property type="match status" value="1"/>
</dbReference>
<dbReference type="KEGG" id="bvv:BHK69_25870"/>
<dbReference type="GO" id="GO:0047560">
    <property type="term" value="F:3-dehydrosphinganine reductase activity"/>
    <property type="evidence" value="ECO:0007669"/>
    <property type="project" value="UniProtKB-EC"/>
</dbReference>
<evidence type="ECO:0000313" key="12">
    <source>
        <dbReference type="Proteomes" id="UP000094969"/>
    </source>
</evidence>
<dbReference type="InterPro" id="IPR036291">
    <property type="entry name" value="NAD(P)-bd_dom_sf"/>
</dbReference>
<dbReference type="CDD" id="cd08939">
    <property type="entry name" value="KDSR-like_SDR_c"/>
    <property type="match status" value="1"/>
</dbReference>
<dbReference type="GO" id="GO:0030148">
    <property type="term" value="P:sphingolipid biosynthetic process"/>
    <property type="evidence" value="ECO:0007669"/>
    <property type="project" value="InterPro"/>
</dbReference>
<proteinExistence type="predicted"/>
<dbReference type="SUPFAM" id="SSF51735">
    <property type="entry name" value="NAD(P)-binding Rossmann-fold domains"/>
    <property type="match status" value="1"/>
</dbReference>
<evidence type="ECO:0000256" key="9">
    <source>
        <dbReference type="ARBA" id="ARBA00026112"/>
    </source>
</evidence>
<dbReference type="EMBL" id="CP017147">
    <property type="protein sequence ID" value="AOO83412.1"/>
    <property type="molecule type" value="Genomic_DNA"/>
</dbReference>
<dbReference type="PRINTS" id="PR00081">
    <property type="entry name" value="GDHRDH"/>
</dbReference>
<dbReference type="Gene3D" id="3.40.50.720">
    <property type="entry name" value="NAD(P)-binding Rossmann-like Domain"/>
    <property type="match status" value="1"/>
</dbReference>
<evidence type="ECO:0000256" key="6">
    <source>
        <dbReference type="ARBA" id="ARBA00022919"/>
    </source>
</evidence>
<evidence type="ECO:0000256" key="4">
    <source>
        <dbReference type="ARBA" id="ARBA00022824"/>
    </source>
</evidence>
<dbReference type="STRING" id="1526658.BHK69_25870"/>
<evidence type="ECO:0000313" key="11">
    <source>
        <dbReference type="EMBL" id="AOO83412.1"/>
    </source>
</evidence>
<evidence type="ECO:0000256" key="1">
    <source>
        <dbReference type="ARBA" id="ARBA00004240"/>
    </source>
</evidence>
<dbReference type="Pfam" id="PF00106">
    <property type="entry name" value="adh_short"/>
    <property type="match status" value="1"/>
</dbReference>
<evidence type="ECO:0000256" key="3">
    <source>
        <dbReference type="ARBA" id="ARBA00004991"/>
    </source>
</evidence>
<reference evidence="11 12" key="1">
    <citation type="journal article" date="2015" name="Antonie Van Leeuwenhoek">
        <title>Bosea vaviloviae sp. nov., a new species of slow-growing rhizobia isolated from nodules of the relict species Vavilovia formosa (Stev.) Fed.</title>
        <authorList>
            <person name="Safronova V.I."/>
            <person name="Kuznetsova I.G."/>
            <person name="Sazanova A.L."/>
            <person name="Kimeklis A.K."/>
            <person name="Belimov A.A."/>
            <person name="Andronov E.E."/>
            <person name="Pinaev A.G."/>
            <person name="Chizhevskaya E.P."/>
            <person name="Pukhaev A.R."/>
            <person name="Popov K.P."/>
            <person name="Willems A."/>
            <person name="Tikhonovich I.A."/>
        </authorList>
    </citation>
    <scope>NUCLEOTIDE SEQUENCE [LARGE SCALE GENOMIC DNA]</scope>
    <source>
        <strain evidence="11 12">Vaf18</strain>
    </source>
</reference>
<dbReference type="PANTHER" id="PTHR43550">
    <property type="entry name" value="3-KETODIHYDROSPHINGOSINE REDUCTASE"/>
    <property type="match status" value="1"/>
</dbReference>
<gene>
    <name evidence="11" type="ORF">BHK69_25870</name>
</gene>
<dbReference type="InterPro" id="IPR045022">
    <property type="entry name" value="KDSR-like"/>
</dbReference>
<dbReference type="AlphaFoldDB" id="A0A1D7U7R8"/>
<protein>
    <recommendedName>
        <fullName evidence="9">3-dehydrosphinganine reductase</fullName>
        <ecNumber evidence="9">1.1.1.102</ecNumber>
    </recommendedName>
</protein>
<keyword evidence="6" id="KW-0746">Sphingolipid metabolism</keyword>
<dbReference type="InterPro" id="IPR057326">
    <property type="entry name" value="KR_dom"/>
</dbReference>
<keyword evidence="4" id="KW-0256">Endoplasmic reticulum</keyword>
<comment type="pathway">
    <text evidence="2">Lipid metabolism; sphingolipid metabolism.</text>
</comment>
<evidence type="ECO:0000259" key="10">
    <source>
        <dbReference type="SMART" id="SM00822"/>
    </source>
</evidence>
<dbReference type="EC" id="1.1.1.102" evidence="9"/>
<comment type="pathway">
    <text evidence="3">Sphingolipid metabolism.</text>
</comment>
<name>A0A1D7U7R8_9HYPH</name>
<evidence type="ECO:0000256" key="8">
    <source>
        <dbReference type="ARBA" id="ARBA00023098"/>
    </source>
</evidence>
<dbReference type="GO" id="GO:0006666">
    <property type="term" value="P:3-keto-sphinganine metabolic process"/>
    <property type="evidence" value="ECO:0007669"/>
    <property type="project" value="InterPro"/>
</dbReference>
<keyword evidence="7" id="KW-0560">Oxidoreductase</keyword>
<keyword evidence="8" id="KW-0443">Lipid metabolism</keyword>
<sequence length="274" mass="29412">MPAAPAVKVAVISGGSSGIGLACARCLLARGYQVVLLARVMDKLHSARAELGPDFAASVELIPTDVDDPASCQAAIEAVTHRYGHIDWLITSAGIVEPGMFLDLDLATHRAQMETNYFGTLHLIQAVVPVMRPMGGRITLVSSGAAFLGIVGYSAYAPSKFAVRALAEILRLELEPEGIAISVAFPPDTETPQLARERQSRPPVTRLIAEQGGTMTADQVAERIISRAEKGAFILAPSGPVAFLARCHSLYGRLFAWQQRRLLKRFGPQRASSR</sequence>
<accession>A0A1D7U7R8</accession>
<comment type="subcellular location">
    <subcellularLocation>
        <location evidence="1">Endoplasmic reticulum</location>
    </subcellularLocation>
</comment>
<dbReference type="InterPro" id="IPR002347">
    <property type="entry name" value="SDR_fam"/>
</dbReference>
<evidence type="ECO:0000256" key="5">
    <source>
        <dbReference type="ARBA" id="ARBA00022857"/>
    </source>
</evidence>
<dbReference type="Proteomes" id="UP000094969">
    <property type="component" value="Chromosome"/>
</dbReference>
<dbReference type="SMART" id="SM00822">
    <property type="entry name" value="PKS_KR"/>
    <property type="match status" value="1"/>
</dbReference>
<organism evidence="11 12">
    <name type="scientific">Bosea vaviloviae</name>
    <dbReference type="NCBI Taxonomy" id="1526658"/>
    <lineage>
        <taxon>Bacteria</taxon>
        <taxon>Pseudomonadati</taxon>
        <taxon>Pseudomonadota</taxon>
        <taxon>Alphaproteobacteria</taxon>
        <taxon>Hyphomicrobiales</taxon>
        <taxon>Boseaceae</taxon>
        <taxon>Bosea</taxon>
    </lineage>
</organism>